<keyword evidence="1" id="KW-1133">Transmembrane helix</keyword>
<accession>A0A0S4L0A4</accession>
<evidence type="ECO:0000256" key="1">
    <source>
        <dbReference type="SAM" id="Phobius"/>
    </source>
</evidence>
<dbReference type="AlphaFoldDB" id="A0A0S4L0A4"/>
<protein>
    <submittedName>
        <fullName evidence="2">Uncharacterized protein</fullName>
    </submittedName>
</protein>
<gene>
    <name evidence="2" type="ORF">NITINOP_3322</name>
</gene>
<keyword evidence="3" id="KW-1185">Reference proteome</keyword>
<sequence>MDSWHNDSPFAGKRVFKKGLFGWLGAVSGVVFCLLLQGCPTPYELRHDNQWDARAQIWLSDDSQVKIRAAQSRVFDTTDRQRMLAAIIATMQDLDFMVEVLDEELGIVSGKKYVENERIYGVDLGYLLYRPDTLLVLNRNARTWGPFYHRNNLVRLTVTVRERNASQLVVRAGAQFYLRAVEDPAPYQRFFRALEQAVFLEGRSVE</sequence>
<proteinExistence type="predicted"/>
<reference evidence="3" key="1">
    <citation type="submission" date="2015-09" db="EMBL/GenBank/DDBJ databases">
        <authorList>
            <person name="Daims H."/>
        </authorList>
    </citation>
    <scope>NUCLEOTIDE SEQUENCE [LARGE SCALE GENOMIC DNA]</scope>
</reference>
<dbReference type="KEGG" id="nio:NITINOP_3322"/>
<dbReference type="STRING" id="1715989.NITINOP_3322"/>
<dbReference type="OrthoDB" id="9788899at2"/>
<evidence type="ECO:0000313" key="2">
    <source>
        <dbReference type="EMBL" id="CUQ68294.1"/>
    </source>
</evidence>
<feature type="transmembrane region" description="Helical" evidence="1">
    <location>
        <begin position="20"/>
        <end position="39"/>
    </location>
</feature>
<keyword evidence="1" id="KW-0472">Membrane</keyword>
<dbReference type="EMBL" id="LN885086">
    <property type="protein sequence ID" value="CUQ68294.1"/>
    <property type="molecule type" value="Genomic_DNA"/>
</dbReference>
<evidence type="ECO:0000313" key="3">
    <source>
        <dbReference type="Proteomes" id="UP000066284"/>
    </source>
</evidence>
<dbReference type="RefSeq" id="WP_062487497.1">
    <property type="nucleotide sequence ID" value="NZ_LN885086.1"/>
</dbReference>
<dbReference type="Proteomes" id="UP000066284">
    <property type="component" value="Chromosome 1"/>
</dbReference>
<keyword evidence="1" id="KW-0812">Transmembrane</keyword>
<organism evidence="2 3">
    <name type="scientific">Candidatus Nitrospira inopinata</name>
    <dbReference type="NCBI Taxonomy" id="1715989"/>
    <lineage>
        <taxon>Bacteria</taxon>
        <taxon>Pseudomonadati</taxon>
        <taxon>Nitrospirota</taxon>
        <taxon>Nitrospiria</taxon>
        <taxon>Nitrospirales</taxon>
        <taxon>Nitrospiraceae</taxon>
        <taxon>Nitrospira</taxon>
    </lineage>
</organism>
<name>A0A0S4L0A4_9BACT</name>